<evidence type="ECO:0000259" key="1">
    <source>
        <dbReference type="Pfam" id="PF21882"/>
    </source>
</evidence>
<dbReference type="EMBL" id="JACGXN010000011">
    <property type="protein sequence ID" value="MBA8881101.1"/>
    <property type="molecule type" value="Genomic_DNA"/>
</dbReference>
<dbReference type="SUPFAM" id="SSF51126">
    <property type="entry name" value="Pectin lyase-like"/>
    <property type="match status" value="1"/>
</dbReference>
<dbReference type="Gene3D" id="2.60.40.3940">
    <property type="match status" value="1"/>
</dbReference>
<feature type="domain" description="Putative tail fiber protein gp53-like C-terminal" evidence="1">
    <location>
        <begin position="480"/>
        <end position="558"/>
    </location>
</feature>
<dbReference type="InterPro" id="IPR011050">
    <property type="entry name" value="Pectin_lyase_fold/virulence"/>
</dbReference>
<dbReference type="Pfam" id="PF21882">
    <property type="entry name" value="Gp53-like_C"/>
    <property type="match status" value="1"/>
</dbReference>
<dbReference type="Proteomes" id="UP000549052">
    <property type="component" value="Unassembled WGS sequence"/>
</dbReference>
<comment type="caution">
    <text evidence="2">The sequence shown here is derived from an EMBL/GenBank/DDBJ whole genome shotgun (WGS) entry which is preliminary data.</text>
</comment>
<dbReference type="AlphaFoldDB" id="A0A839EM28"/>
<gene>
    <name evidence="2" type="ORF">FHW16_004836</name>
</gene>
<organism evidence="2 3">
    <name type="scientific">Phyllobacterium myrsinacearum</name>
    <dbReference type="NCBI Taxonomy" id="28101"/>
    <lineage>
        <taxon>Bacteria</taxon>
        <taxon>Pseudomonadati</taxon>
        <taxon>Pseudomonadota</taxon>
        <taxon>Alphaproteobacteria</taxon>
        <taxon>Hyphomicrobiales</taxon>
        <taxon>Phyllobacteriaceae</taxon>
        <taxon>Phyllobacterium</taxon>
    </lineage>
</organism>
<reference evidence="2 3" key="1">
    <citation type="submission" date="2020-07" db="EMBL/GenBank/DDBJ databases">
        <title>Genomic Encyclopedia of Type Strains, Phase IV (KMG-V): Genome sequencing to study the core and pangenomes of soil and plant-associated prokaryotes.</title>
        <authorList>
            <person name="Whitman W."/>
        </authorList>
    </citation>
    <scope>NUCLEOTIDE SEQUENCE [LARGE SCALE GENOMIC DNA]</scope>
    <source>
        <strain evidence="2 3">AN3</strain>
    </source>
</reference>
<sequence length="558" mass="60053">MANLISTNNLSDVDSVAAARSNLRVSTVVANRSALKALDVTKDVAVYLTEMGREGVFVWRPGDYSALISADPLEGVYLKANSTASASGAWVRQLDQGELHVTWFGASTSLADNAPFFQAAAKLSNTASIRVPTGDFKFTQPVTYESKQVRWQGNGRDISRLIWTTAVDGFQIGTVTPVEHVEIFDLSFISDATSSTTAAIDARFTSNIRPACTFERLIISGTFTPSVQGLKWWGFGIKTTNAMNPTFRDIVGRGATGATVPDVARADSLIFCTATVASVVMIFDNIFTINFGSCIKIRSASSPSMEGIYMDRINAVFANTGIDIVFNSGAYHPPQMYLHNSQFECFYRNVDIRGASEVDIGGNLFYFTNFGNSGPNSVYLENCLGGRFYSNSLYNRPTNTTVEGIRLQDCDSVQVFNNTISALAAQVVFAGSTRRSSEYNNRIDGSGAAFVDTSSAAATNKGGKVLAATGYQWVGDVLDQWGTAAGQTDSNGILNVNFASWGGRAFPNQIFQLVATNGDHAAGSEAVSVNNLTVNGFTVKFQGAPSQPRRVNYIAKGR</sequence>
<protein>
    <recommendedName>
        <fullName evidence="1">Putative tail fiber protein gp53-like C-terminal domain-containing protein</fullName>
    </recommendedName>
</protein>
<dbReference type="InterPro" id="IPR054075">
    <property type="entry name" value="Gp53-like_C"/>
</dbReference>
<dbReference type="RefSeq" id="WP_182551718.1">
    <property type="nucleotide sequence ID" value="NZ_JACGXN010000011.1"/>
</dbReference>
<name>A0A839EM28_9HYPH</name>
<keyword evidence="3" id="KW-1185">Reference proteome</keyword>
<evidence type="ECO:0000313" key="3">
    <source>
        <dbReference type="Proteomes" id="UP000549052"/>
    </source>
</evidence>
<accession>A0A839EM28</accession>
<proteinExistence type="predicted"/>
<evidence type="ECO:0000313" key="2">
    <source>
        <dbReference type="EMBL" id="MBA8881101.1"/>
    </source>
</evidence>